<keyword evidence="2 6" id="KW-0547">Nucleotide-binding</keyword>
<dbReference type="GO" id="GO:0005524">
    <property type="term" value="F:ATP binding"/>
    <property type="evidence" value="ECO:0007669"/>
    <property type="project" value="UniProtKB-UniRule"/>
</dbReference>
<feature type="binding site" evidence="6">
    <location>
        <begin position="32"/>
        <end position="39"/>
    </location>
    <ligand>
        <name>ATP</name>
        <dbReference type="ChEBI" id="CHEBI:30616"/>
    </ligand>
</feature>
<dbReference type="GO" id="GO:0007059">
    <property type="term" value="P:chromosome segregation"/>
    <property type="evidence" value="ECO:0007669"/>
    <property type="project" value="UniProtKB-UniRule"/>
</dbReference>
<comment type="similarity">
    <text evidence="6">Belongs to the SMC family.</text>
</comment>
<dbReference type="AlphaFoldDB" id="A0A426QFX9"/>
<keyword evidence="3 6" id="KW-0067">ATP-binding</keyword>
<comment type="subunit">
    <text evidence="6">Homodimer.</text>
</comment>
<comment type="function">
    <text evidence="6">Required for chromosome condensation and partitioning.</text>
</comment>
<proteinExistence type="inferred from homology"/>
<evidence type="ECO:0000259" key="8">
    <source>
        <dbReference type="SMART" id="SM00968"/>
    </source>
</evidence>
<dbReference type="PANTHER" id="PTHR43977">
    <property type="entry name" value="STRUCTURAL MAINTENANCE OF CHROMOSOMES PROTEIN 3"/>
    <property type="match status" value="1"/>
</dbReference>
<dbReference type="GO" id="GO:0005737">
    <property type="term" value="C:cytoplasm"/>
    <property type="evidence" value="ECO:0007669"/>
    <property type="project" value="UniProtKB-SubCell"/>
</dbReference>
<gene>
    <name evidence="6 9" type="primary">smc</name>
    <name evidence="9" type="ORF">D6C00_00770</name>
</gene>
<dbReference type="OrthoDB" id="9808768at2"/>
<dbReference type="InterPro" id="IPR027417">
    <property type="entry name" value="P-loop_NTPase"/>
</dbReference>
<comment type="caution">
    <text evidence="9">The sequence shown here is derived from an EMBL/GenBank/DDBJ whole genome shotgun (WGS) entry which is preliminary data.</text>
</comment>
<evidence type="ECO:0000313" key="10">
    <source>
        <dbReference type="Proteomes" id="UP000287798"/>
    </source>
</evidence>
<dbReference type="GO" id="GO:0030261">
    <property type="term" value="P:chromosome condensation"/>
    <property type="evidence" value="ECO:0007669"/>
    <property type="project" value="InterPro"/>
</dbReference>
<dbReference type="Gene3D" id="3.40.50.300">
    <property type="entry name" value="P-loop containing nucleotide triphosphate hydrolases"/>
    <property type="match status" value="2"/>
</dbReference>
<dbReference type="GO" id="GO:0006260">
    <property type="term" value="P:DNA replication"/>
    <property type="evidence" value="ECO:0007669"/>
    <property type="project" value="UniProtKB-UniRule"/>
</dbReference>
<comment type="subcellular location">
    <subcellularLocation>
        <location evidence="6">Cytoplasm</location>
    </subcellularLocation>
</comment>
<keyword evidence="10" id="KW-1185">Reference proteome</keyword>
<organism evidence="9 10">
    <name type="scientific">Thiohalobacter thiocyanaticus</name>
    <dbReference type="NCBI Taxonomy" id="585455"/>
    <lineage>
        <taxon>Bacteria</taxon>
        <taxon>Pseudomonadati</taxon>
        <taxon>Pseudomonadota</taxon>
        <taxon>Gammaproteobacteria</taxon>
        <taxon>Thiohalobacterales</taxon>
        <taxon>Thiohalobacteraceae</taxon>
        <taxon>Thiohalobacter</taxon>
    </lineage>
</organism>
<evidence type="ECO:0000256" key="4">
    <source>
        <dbReference type="ARBA" id="ARBA00023054"/>
    </source>
</evidence>
<dbReference type="GO" id="GO:0005694">
    <property type="term" value="C:chromosome"/>
    <property type="evidence" value="ECO:0007669"/>
    <property type="project" value="InterPro"/>
</dbReference>
<dbReference type="SUPFAM" id="SSF52540">
    <property type="entry name" value="P-loop containing nucleoside triphosphate hydrolases"/>
    <property type="match status" value="1"/>
</dbReference>
<dbReference type="GO" id="GO:0007062">
    <property type="term" value="P:sister chromatid cohesion"/>
    <property type="evidence" value="ECO:0007669"/>
    <property type="project" value="InterPro"/>
</dbReference>
<dbReference type="InterPro" id="IPR003395">
    <property type="entry name" value="RecF/RecN/SMC_N"/>
</dbReference>
<keyword evidence="5 6" id="KW-0238">DNA-binding</keyword>
<feature type="compositionally biased region" description="Polar residues" evidence="7">
    <location>
        <begin position="743"/>
        <end position="754"/>
    </location>
</feature>
<dbReference type="SUPFAM" id="SSF75553">
    <property type="entry name" value="Smc hinge domain"/>
    <property type="match status" value="1"/>
</dbReference>
<dbReference type="EMBL" id="QZMU01000001">
    <property type="protein sequence ID" value="RRQ20658.1"/>
    <property type="molecule type" value="Genomic_DNA"/>
</dbReference>
<feature type="coiled-coil region" evidence="6">
    <location>
        <begin position="170"/>
        <end position="231"/>
    </location>
</feature>
<dbReference type="CDD" id="cd03278">
    <property type="entry name" value="ABC_SMC_barmotin"/>
    <property type="match status" value="2"/>
</dbReference>
<evidence type="ECO:0000256" key="6">
    <source>
        <dbReference type="HAMAP-Rule" id="MF_01894"/>
    </source>
</evidence>
<reference evidence="9 10" key="1">
    <citation type="journal article" date="2010" name="Int. J. Syst. Evol. Microbiol.">
        <title>Thiohalobacter thiocyanaticus gen. nov., sp. nov., a moderately halophilic, sulfur-oxidizing gammaproteobacterium from hypersaline lakes, that utilizes thiocyanate.</title>
        <authorList>
            <person name="Sorokin D.Y."/>
            <person name="Kovaleva O.L."/>
            <person name="Tourova T.P."/>
            <person name="Muyzer G."/>
        </authorList>
    </citation>
    <scope>NUCLEOTIDE SEQUENCE [LARGE SCALE GENOMIC DNA]</scope>
    <source>
        <strain evidence="9 10">Hrh1</strain>
    </source>
</reference>
<feature type="coiled-coil region" evidence="6">
    <location>
        <begin position="767"/>
        <end position="906"/>
    </location>
</feature>
<dbReference type="NCBIfam" id="TIGR02168">
    <property type="entry name" value="SMC_prok_B"/>
    <property type="match status" value="1"/>
</dbReference>
<dbReference type="GO" id="GO:0016887">
    <property type="term" value="F:ATP hydrolysis activity"/>
    <property type="evidence" value="ECO:0007669"/>
    <property type="project" value="InterPro"/>
</dbReference>
<keyword evidence="4 6" id="KW-0175">Coiled coil</keyword>
<dbReference type="SMART" id="SM00968">
    <property type="entry name" value="SMC_hinge"/>
    <property type="match status" value="1"/>
</dbReference>
<evidence type="ECO:0000256" key="1">
    <source>
        <dbReference type="ARBA" id="ARBA00022490"/>
    </source>
</evidence>
<dbReference type="Proteomes" id="UP000287798">
    <property type="component" value="Unassembled WGS sequence"/>
</dbReference>
<keyword evidence="1 6" id="KW-0963">Cytoplasm</keyword>
<dbReference type="HAMAP" id="MF_01894">
    <property type="entry name" value="Smc_prok"/>
    <property type="match status" value="1"/>
</dbReference>
<dbReference type="InterPro" id="IPR036277">
    <property type="entry name" value="SMC_hinge_sf"/>
</dbReference>
<protein>
    <recommendedName>
        <fullName evidence="6">Chromosome partition protein Smc</fullName>
    </recommendedName>
</protein>
<dbReference type="InterPro" id="IPR010935">
    <property type="entry name" value="SMC_hinge"/>
</dbReference>
<dbReference type="InterPro" id="IPR011890">
    <property type="entry name" value="SMC_prok"/>
</dbReference>
<evidence type="ECO:0000256" key="2">
    <source>
        <dbReference type="ARBA" id="ARBA00022741"/>
    </source>
</evidence>
<evidence type="ECO:0000256" key="7">
    <source>
        <dbReference type="SAM" id="MobiDB-lite"/>
    </source>
</evidence>
<dbReference type="PIRSF" id="PIRSF005719">
    <property type="entry name" value="SMC"/>
    <property type="match status" value="1"/>
</dbReference>
<dbReference type="Pfam" id="PF02463">
    <property type="entry name" value="SMC_N"/>
    <property type="match status" value="1"/>
</dbReference>
<feature type="coiled-coil region" evidence="6">
    <location>
        <begin position="265"/>
        <end position="493"/>
    </location>
</feature>
<sequence length="1168" mass="133185">MRLTKIKLAGFKSFVDPTTIHIPTNLVGIVGPNGCGKSNTIDAVRWVMGESSAKHLRGDSMADVIFNGSNARKPVGHASVELIFDNSEGKVTGQYAHYNEISIKRQVSRDGQSSYYLNGTRCRRRDITDIFLGTGLGPRSYSIIEQGMISRLIEAKPEELRIYLEEAAGISKYKERRRETENRIRHTHENLDRLNDLRDEIEKYLEKLQRQARTAERYKELKQQERRLRAELLTLKYSALHQDFATKERAIKEQETALEGVVAEQRAIETEIEKSRESLVEANETFNEVQGRYYGLGAEIARLEQAIQHSKESRQRQQEELRKAEQAWNEVEAHISVDGKRLQELDGELTEKQPVLEQLQGRAEASREALQQAEQTMQQWQNEWEAFNQRAAEPQQTAQVERARIDQLERQLAQYEQRLTRIEEEKNRLDDSQLQQEIDTLSNQEAERARAVEALQAELDTIRNRINELREQLQKQQQELEALHSTQQEARGRLVSLEALQKAALGKEGGTVNAWLESRGLHEAPRLAEQLQVEPGWERAVETVLGAYLEAVCVEDLNQPARALDELGEGSLSLFDIRAVAGAGPAGDRALAAKVSAPWSLQGLMDGVQAVDSLTEALALRPQLGPEQSVITRDGIWLGPRWLRLSRDQDAQAGVLEREKEISELSESIDVNAEEIERQQSALQQARDELHSLEQQRDELQTGVNQAHRTHSDLRAQLSAKRSRQEQIHNRREALDKEAGEIRTQQQTDTETHATARSRLHAAMASMDELARERETREAERNRHREALQAARQQAQTDRDEAHGLAIQVESMRTALKSTRENLERMQGQQAHLRQRREELQQAIAAGEAPLREQEQELERLLTQRGEVEKELQAARRAVEEIEHNLRTREQNRQRREQDSQRLREELGQQRMAWQELKTRSQTLLEQLNETGYELETLKQELSGEASIEAWAEELDKLETRIQRLGPINLAAIEEFEEQSRRKEYLDAQHKDLTEALDTLENAIRKIDRETRTRFKETFDKVNTGLQAMFPRLFGGGHAYLELTGEDLLDTGVAVMARPPGKRNSTIHLLSGGEKALTAVALVFAIFELNPSPFCMLDEVDAPLDDANVGRFCGMVREMAERVQFIFITHNKITMELSNQLIGVTMNEPGVSRLVAVDIDEAAQMAAM</sequence>
<accession>A0A426QFX9</accession>
<dbReference type="RefSeq" id="WP_125179870.1">
    <property type="nucleotide sequence ID" value="NZ_QZMU01000001.1"/>
</dbReference>
<dbReference type="InterPro" id="IPR024704">
    <property type="entry name" value="SMC"/>
</dbReference>
<dbReference type="Pfam" id="PF06470">
    <property type="entry name" value="SMC_hinge"/>
    <property type="match status" value="1"/>
</dbReference>
<name>A0A426QFX9_9GAMM</name>
<feature type="coiled-coil region" evidence="6">
    <location>
        <begin position="983"/>
        <end position="1013"/>
    </location>
</feature>
<feature type="compositionally biased region" description="Basic and acidic residues" evidence="7">
    <location>
        <begin position="723"/>
        <end position="741"/>
    </location>
</feature>
<feature type="domain" description="SMC hinge" evidence="8">
    <location>
        <begin position="521"/>
        <end position="621"/>
    </location>
</feature>
<feature type="region of interest" description="Disordered" evidence="7">
    <location>
        <begin position="698"/>
        <end position="754"/>
    </location>
</feature>
<evidence type="ECO:0000256" key="5">
    <source>
        <dbReference type="ARBA" id="ARBA00023125"/>
    </source>
</evidence>
<dbReference type="GO" id="GO:0003677">
    <property type="term" value="F:DNA binding"/>
    <property type="evidence" value="ECO:0007669"/>
    <property type="project" value="UniProtKB-UniRule"/>
</dbReference>
<evidence type="ECO:0000313" key="9">
    <source>
        <dbReference type="EMBL" id="RRQ20658.1"/>
    </source>
</evidence>
<comment type="domain">
    <text evidence="6">Contains large globular domains required for ATP hydrolysis at each terminus and a third globular domain forming a flexible hinge near the middle of the molecule. These domains are separated by coiled-coil structures.</text>
</comment>
<dbReference type="Gene3D" id="1.20.1060.20">
    <property type="match status" value="1"/>
</dbReference>
<evidence type="ECO:0000256" key="3">
    <source>
        <dbReference type="ARBA" id="ARBA00022840"/>
    </source>
</evidence>